<evidence type="ECO:0000256" key="1">
    <source>
        <dbReference type="SAM" id="MobiDB-lite"/>
    </source>
</evidence>
<dbReference type="EMBL" id="BRYB01002791">
    <property type="protein sequence ID" value="GMI25528.1"/>
    <property type="molecule type" value="Genomic_DNA"/>
</dbReference>
<sequence length="504" mass="53817">MPSPAFPPGRSVPWQLPSELYLAHACLSAAPQLLRHHRLPAASPPPLPSPDAASLLRSASLGVELVASWRRRSHKLPHAVDTTGKLAEGILLDVSYARTYAESPSPLPTPCPDHLSSVYALALLRGVTGLTDAASQKHARASSVSAVAGSLGLPAYLSDMRHDIAHNELPALPALRLAALDLLAYLLRTYWEPRERGLREKEEGAAGPLRAYKAGSKGKGEGKGDGEALGALAAGCLAVQPALLSRAAVRFLALDEGGGGGRGALVPGNPRAYPEDGGGFEKARARYLPLVAAVAKGDGGFAGRLLKALVGEAGRVDKAEEGAGRSRRLFFLGAWVRHLLGRDFASGFFPAAAVDARGHNVREKPRSKWREEDRRFMKEPVYCEAMLYPLNLLVDWCDGREGGEGGMGEEMRGIVGLLRGVLEKAGKRQQILLGKKRRREEVAGEEGGGGGGMSLEEMERMMAEGGEEDEDEEDEADEADDAPWSIVAHTERFEVGAPLTLLQP</sequence>
<gene>
    <name evidence="2" type="ORF">TeGR_g1316</name>
</gene>
<comment type="caution">
    <text evidence="2">The sequence shown here is derived from an EMBL/GenBank/DDBJ whole genome shotgun (WGS) entry which is preliminary data.</text>
</comment>
<evidence type="ECO:0000313" key="2">
    <source>
        <dbReference type="EMBL" id="GMI25528.1"/>
    </source>
</evidence>
<feature type="compositionally biased region" description="Acidic residues" evidence="1">
    <location>
        <begin position="465"/>
        <end position="481"/>
    </location>
</feature>
<reference evidence="2 3" key="1">
    <citation type="journal article" date="2023" name="Commun. Biol.">
        <title>Genome analysis of Parmales, the sister group of diatoms, reveals the evolutionary specialization of diatoms from phago-mixotrophs to photoautotrophs.</title>
        <authorList>
            <person name="Ban H."/>
            <person name="Sato S."/>
            <person name="Yoshikawa S."/>
            <person name="Yamada K."/>
            <person name="Nakamura Y."/>
            <person name="Ichinomiya M."/>
            <person name="Sato N."/>
            <person name="Blanc-Mathieu R."/>
            <person name="Endo H."/>
            <person name="Kuwata A."/>
            <person name="Ogata H."/>
        </authorList>
    </citation>
    <scope>NUCLEOTIDE SEQUENCE [LARGE SCALE GENOMIC DNA]</scope>
</reference>
<protein>
    <recommendedName>
        <fullName evidence="4">Las1-like protein</fullName>
    </recommendedName>
</protein>
<name>A0ABQ6MFT8_9STRA</name>
<evidence type="ECO:0008006" key="4">
    <source>
        <dbReference type="Google" id="ProtNLM"/>
    </source>
</evidence>
<evidence type="ECO:0000313" key="3">
    <source>
        <dbReference type="Proteomes" id="UP001165060"/>
    </source>
</evidence>
<dbReference type="Pfam" id="PF04031">
    <property type="entry name" value="Las1"/>
    <property type="match status" value="1"/>
</dbReference>
<feature type="region of interest" description="Disordered" evidence="1">
    <location>
        <begin position="436"/>
        <end position="490"/>
    </location>
</feature>
<dbReference type="PANTHER" id="PTHR15002">
    <property type="entry name" value="RIBOSOMAL BIOGENESIS PROTEIN LAS1L"/>
    <property type="match status" value="1"/>
</dbReference>
<dbReference type="InterPro" id="IPR007174">
    <property type="entry name" value="Las1"/>
</dbReference>
<keyword evidence="3" id="KW-1185">Reference proteome</keyword>
<accession>A0ABQ6MFT8</accession>
<dbReference type="PANTHER" id="PTHR15002:SF0">
    <property type="entry name" value="RIBOSOMAL BIOGENESIS PROTEIN LAS1L"/>
    <property type="match status" value="1"/>
</dbReference>
<dbReference type="Proteomes" id="UP001165060">
    <property type="component" value="Unassembled WGS sequence"/>
</dbReference>
<organism evidence="2 3">
    <name type="scientific">Tetraparma gracilis</name>
    <dbReference type="NCBI Taxonomy" id="2962635"/>
    <lineage>
        <taxon>Eukaryota</taxon>
        <taxon>Sar</taxon>
        <taxon>Stramenopiles</taxon>
        <taxon>Ochrophyta</taxon>
        <taxon>Bolidophyceae</taxon>
        <taxon>Parmales</taxon>
        <taxon>Triparmaceae</taxon>
        <taxon>Tetraparma</taxon>
    </lineage>
</organism>
<proteinExistence type="predicted"/>